<evidence type="ECO:0000313" key="9">
    <source>
        <dbReference type="Proteomes" id="UP000551501"/>
    </source>
</evidence>
<comment type="caution">
    <text evidence="8">The sequence shown here is derived from an EMBL/GenBank/DDBJ whole genome shotgun (WGS) entry which is preliminary data.</text>
</comment>
<comment type="similarity">
    <text evidence="2">Belongs to the UPF0014 family.</text>
</comment>
<evidence type="ECO:0000256" key="7">
    <source>
        <dbReference type="SAM" id="Phobius"/>
    </source>
</evidence>
<dbReference type="EMBL" id="JACIFP010000001">
    <property type="protein sequence ID" value="MBB4135636.1"/>
    <property type="molecule type" value="Genomic_DNA"/>
</dbReference>
<accession>A0A840F0Z5</accession>
<comment type="subcellular location">
    <subcellularLocation>
        <location evidence="1">Membrane</location>
        <topology evidence="1">Multi-pass membrane protein</topology>
    </subcellularLocation>
</comment>
<feature type="transmembrane region" description="Helical" evidence="7">
    <location>
        <begin position="219"/>
        <end position="239"/>
    </location>
</feature>
<feature type="transmembrane region" description="Helical" evidence="7">
    <location>
        <begin position="6"/>
        <end position="24"/>
    </location>
</feature>
<evidence type="ECO:0000256" key="1">
    <source>
        <dbReference type="ARBA" id="ARBA00004141"/>
    </source>
</evidence>
<evidence type="ECO:0000256" key="5">
    <source>
        <dbReference type="ARBA" id="ARBA00023136"/>
    </source>
</evidence>
<dbReference type="AlphaFoldDB" id="A0A840F0Z5"/>
<keyword evidence="5 7" id="KW-0472">Membrane</keyword>
<evidence type="ECO:0000256" key="6">
    <source>
        <dbReference type="SAM" id="MobiDB-lite"/>
    </source>
</evidence>
<name>A0A840F0Z5_9ACTN</name>
<keyword evidence="4 7" id="KW-1133">Transmembrane helix</keyword>
<protein>
    <submittedName>
        <fullName evidence="8">Putative ABC transport system permease protein</fullName>
    </submittedName>
</protein>
<evidence type="ECO:0000256" key="4">
    <source>
        <dbReference type="ARBA" id="ARBA00022989"/>
    </source>
</evidence>
<evidence type="ECO:0000256" key="3">
    <source>
        <dbReference type="ARBA" id="ARBA00022692"/>
    </source>
</evidence>
<organism evidence="8 9">
    <name type="scientific">Gordonia humi</name>
    <dbReference type="NCBI Taxonomy" id="686429"/>
    <lineage>
        <taxon>Bacteria</taxon>
        <taxon>Bacillati</taxon>
        <taxon>Actinomycetota</taxon>
        <taxon>Actinomycetes</taxon>
        <taxon>Mycobacteriales</taxon>
        <taxon>Gordoniaceae</taxon>
        <taxon>Gordonia</taxon>
    </lineage>
</organism>
<dbReference type="GO" id="GO:0005886">
    <property type="term" value="C:plasma membrane"/>
    <property type="evidence" value="ECO:0007669"/>
    <property type="project" value="TreeGrafter"/>
</dbReference>
<dbReference type="PANTHER" id="PTHR30028:SF0">
    <property type="entry name" value="PROTEIN ALUMINUM SENSITIVE 3"/>
    <property type="match status" value="1"/>
</dbReference>
<feature type="compositionally biased region" description="Basic residues" evidence="6">
    <location>
        <begin position="256"/>
        <end position="266"/>
    </location>
</feature>
<dbReference type="Proteomes" id="UP000551501">
    <property type="component" value="Unassembled WGS sequence"/>
</dbReference>
<keyword evidence="9" id="KW-1185">Reference proteome</keyword>
<feature type="transmembrane region" description="Helical" evidence="7">
    <location>
        <begin position="92"/>
        <end position="116"/>
    </location>
</feature>
<dbReference type="Pfam" id="PF03649">
    <property type="entry name" value="UPF0014"/>
    <property type="match status" value="1"/>
</dbReference>
<dbReference type="PANTHER" id="PTHR30028">
    <property type="entry name" value="UPF0014 INNER MEMBRANE PROTEIN YBBM-RELATED"/>
    <property type="match status" value="1"/>
</dbReference>
<feature type="transmembrane region" description="Helical" evidence="7">
    <location>
        <begin position="122"/>
        <end position="142"/>
    </location>
</feature>
<feature type="region of interest" description="Disordered" evidence="6">
    <location>
        <begin position="247"/>
        <end position="266"/>
    </location>
</feature>
<evidence type="ECO:0000256" key="2">
    <source>
        <dbReference type="ARBA" id="ARBA00005268"/>
    </source>
</evidence>
<proteinExistence type="inferred from homology"/>
<dbReference type="RefSeq" id="WP_183370656.1">
    <property type="nucleotide sequence ID" value="NZ_BAABHL010000122.1"/>
</dbReference>
<keyword evidence="3 7" id="KW-0812">Transmembrane</keyword>
<reference evidence="8 9" key="1">
    <citation type="submission" date="2020-08" db="EMBL/GenBank/DDBJ databases">
        <title>Sequencing the genomes of 1000 actinobacteria strains.</title>
        <authorList>
            <person name="Klenk H.-P."/>
        </authorList>
    </citation>
    <scope>NUCLEOTIDE SEQUENCE [LARGE SCALE GENOMIC DNA]</scope>
    <source>
        <strain evidence="8 9">DSM 45298</strain>
    </source>
</reference>
<gene>
    <name evidence="8" type="ORF">BKA16_002188</name>
</gene>
<dbReference type="InterPro" id="IPR005226">
    <property type="entry name" value="UPF0014_fam"/>
</dbReference>
<sequence length="266" mass="27347">MSAHELVTTIVAVAILACVAVVVLRMYRVPGNWAPAWAIVRGALQLAVLSVILAGVITSPLLVGVGIAVMFGVAVTTATMRIGAPGGRRRAVVLAAAAIAAGVAVSLTVVFASGALDFSIRYVLAMAGIVIGNTMNIVSLTGRRFAEAVNERWDEVQAWLAIGATPRQATSDMARHAVHSALVPSIDQARTTGLVTLPGAFVGAIFGGLSPLEAGRFQMLVLAALLASGAIASVTVAHVTSAVTTRPVLPDPGRSRSMRRARRSAA</sequence>
<evidence type="ECO:0000313" key="8">
    <source>
        <dbReference type="EMBL" id="MBB4135636.1"/>
    </source>
</evidence>